<comment type="similarity">
    <text evidence="2">Belongs to the AB hydrolase superfamily. Epoxide hydrolase family.</text>
</comment>
<dbReference type="AlphaFoldDB" id="A0A136JBC0"/>
<name>A0A136JBC0_9PEZI</name>
<evidence type="ECO:0000259" key="3">
    <source>
        <dbReference type="Pfam" id="PF00561"/>
    </source>
</evidence>
<organism evidence="4 5">
    <name type="scientific">Microdochium bolleyi</name>
    <dbReference type="NCBI Taxonomy" id="196109"/>
    <lineage>
        <taxon>Eukaryota</taxon>
        <taxon>Fungi</taxon>
        <taxon>Dikarya</taxon>
        <taxon>Ascomycota</taxon>
        <taxon>Pezizomycotina</taxon>
        <taxon>Sordariomycetes</taxon>
        <taxon>Xylariomycetidae</taxon>
        <taxon>Xylariales</taxon>
        <taxon>Microdochiaceae</taxon>
        <taxon>Microdochium</taxon>
    </lineage>
</organism>
<evidence type="ECO:0000256" key="2">
    <source>
        <dbReference type="ARBA" id="ARBA00038334"/>
    </source>
</evidence>
<dbReference type="Proteomes" id="UP000070501">
    <property type="component" value="Unassembled WGS sequence"/>
</dbReference>
<evidence type="ECO:0000313" key="5">
    <source>
        <dbReference type="Proteomes" id="UP000070501"/>
    </source>
</evidence>
<dbReference type="InParanoid" id="A0A136JBC0"/>
<dbReference type="InterPro" id="IPR029058">
    <property type="entry name" value="AB_hydrolase_fold"/>
</dbReference>
<feature type="domain" description="AB hydrolase-1" evidence="3">
    <location>
        <begin position="49"/>
        <end position="173"/>
    </location>
</feature>
<dbReference type="SUPFAM" id="SSF53474">
    <property type="entry name" value="alpha/beta-Hydrolases"/>
    <property type="match status" value="1"/>
</dbReference>
<dbReference type="Pfam" id="PF00561">
    <property type="entry name" value="Abhydrolase_1"/>
    <property type="match status" value="1"/>
</dbReference>
<dbReference type="InterPro" id="IPR000639">
    <property type="entry name" value="Epox_hydrolase-like"/>
</dbReference>
<gene>
    <name evidence="4" type="ORF">Micbo1qcDRAFT_132518</name>
</gene>
<evidence type="ECO:0000256" key="1">
    <source>
        <dbReference type="ARBA" id="ARBA00022801"/>
    </source>
</evidence>
<evidence type="ECO:0000313" key="4">
    <source>
        <dbReference type="EMBL" id="KXJ94474.1"/>
    </source>
</evidence>
<reference evidence="5" key="1">
    <citation type="submission" date="2016-02" db="EMBL/GenBank/DDBJ databases">
        <title>Draft genome sequence of Microdochium bolleyi, a fungal endophyte of beachgrass.</title>
        <authorList>
            <consortium name="DOE Joint Genome Institute"/>
            <person name="David A.S."/>
            <person name="May G."/>
            <person name="Haridas S."/>
            <person name="Lim J."/>
            <person name="Wang M."/>
            <person name="Labutti K."/>
            <person name="Lipzen A."/>
            <person name="Barry K."/>
            <person name="Grigoriev I.V."/>
        </authorList>
    </citation>
    <scope>NUCLEOTIDE SEQUENCE [LARGE SCALE GENOMIC DNA]</scope>
    <source>
        <strain evidence="5">J235TASD1</strain>
    </source>
</reference>
<dbReference type="OrthoDB" id="408373at2759"/>
<proteinExistence type="inferred from homology"/>
<accession>A0A136JBC0</accession>
<dbReference type="EMBL" id="KQ964247">
    <property type="protein sequence ID" value="KXJ94474.1"/>
    <property type="molecule type" value="Genomic_DNA"/>
</dbReference>
<sequence length="351" mass="39138">MPSNAKIDQGKVDALTPDDPRVEHKYIDVGDGIKYHYLLAEPESTPVATVVLIHGWPDFSYGWRYQIPFLQSLGLRVVVPDMLGYGRTSAPADYREYSLKKMSGHIATLIKSVTDQPIILGGHDWGGFFIWRMTLYHPELVSAVFSMCVPYVPPAPRVFTLEQVVEQAPNFRYQLQLASPAAEEIVDASPAALRGFLNGIFGGRTADDQTLFNTDVGIKKDIVEQIQQSPMVSREVMDFYVQEFARSGLHGPCNWYRTRVVNGEDELPLAKKAGEQPDKFTQPAMVVMAEMDAALPPRLLKGQDVFFEKPLKTAIVKGASHWVMVQCPRESNQLIGEFIKGVLGDKIKAAL</sequence>
<dbReference type="STRING" id="196109.A0A136JBC0"/>
<dbReference type="GO" id="GO:0016787">
    <property type="term" value="F:hydrolase activity"/>
    <property type="evidence" value="ECO:0007669"/>
    <property type="project" value="UniProtKB-KW"/>
</dbReference>
<keyword evidence="1 4" id="KW-0378">Hydrolase</keyword>
<dbReference type="PANTHER" id="PTHR43329">
    <property type="entry name" value="EPOXIDE HYDROLASE"/>
    <property type="match status" value="1"/>
</dbReference>
<dbReference type="PRINTS" id="PR00412">
    <property type="entry name" value="EPOXHYDRLASE"/>
</dbReference>
<keyword evidence="5" id="KW-1185">Reference proteome</keyword>
<protein>
    <submittedName>
        <fullName evidence="4">Alpha/Beta hydrolase protein</fullName>
    </submittedName>
</protein>
<dbReference type="Gene3D" id="3.40.50.1820">
    <property type="entry name" value="alpha/beta hydrolase"/>
    <property type="match status" value="1"/>
</dbReference>
<dbReference type="InterPro" id="IPR000073">
    <property type="entry name" value="AB_hydrolase_1"/>
</dbReference>